<feature type="compositionally biased region" description="Basic residues" evidence="1">
    <location>
        <begin position="295"/>
        <end position="308"/>
    </location>
</feature>
<feature type="compositionally biased region" description="Polar residues" evidence="1">
    <location>
        <begin position="240"/>
        <end position="249"/>
    </location>
</feature>
<accession>A0A4P5PDW9</accession>
<protein>
    <submittedName>
        <fullName evidence="2">Uncharacterized protein</fullName>
    </submittedName>
</protein>
<reference evidence="3" key="1">
    <citation type="submission" date="2019-02" db="EMBL/GenBank/DDBJ databases">
        <title>Draft genome sequence of Enterococcus sp. Gos25-1.</title>
        <authorList>
            <person name="Tanaka N."/>
            <person name="Shiwa Y."/>
            <person name="Fujita N."/>
        </authorList>
    </citation>
    <scope>NUCLEOTIDE SEQUENCE [LARGE SCALE GENOMIC DNA]</scope>
    <source>
        <strain evidence="3">Gos25-1</strain>
    </source>
</reference>
<gene>
    <name evidence="2" type="ORF">NRIC_16830</name>
</gene>
<dbReference type="EMBL" id="BJCC01000013">
    <property type="protein sequence ID" value="GCF93792.1"/>
    <property type="molecule type" value="Genomic_DNA"/>
</dbReference>
<dbReference type="Proteomes" id="UP000290567">
    <property type="component" value="Unassembled WGS sequence"/>
</dbReference>
<feature type="region of interest" description="Disordered" evidence="1">
    <location>
        <begin position="220"/>
        <end position="308"/>
    </location>
</feature>
<proteinExistence type="predicted"/>
<comment type="caution">
    <text evidence="2">The sequence shown here is derived from an EMBL/GenBank/DDBJ whole genome shotgun (WGS) entry which is preliminary data.</text>
</comment>
<evidence type="ECO:0000313" key="2">
    <source>
        <dbReference type="EMBL" id="GCF93792.1"/>
    </source>
</evidence>
<sequence length="308" mass="35728">MAVKPLEQRQLYTMKKERLEKRFFDFYEETKDAAYLIQCAVAVLVRNALCAADFSYLAKELIRELFFANEDVDSVRDYCVYFRDYFTSDEWTAVIGRLFESNDAFLAATKQTRLQIEHLRAGMISGSRPVSDKAGLVSVFEDASGKKHGWNLSNVDPSLKLQEVYDLLHILTSLTIFQKDGTRRFAKVIKANFYLVKSSFDVRNEDDLVETYENPVDLQPMEIDGEEVPPDSSAAKAAVSTKNTTSSKASGKEKSSDISEHERQKREEMKRRMFPRDFSTKPKNKEEREKERLLRKLNKKKRKKKKRK</sequence>
<name>A0A4P5PDW9_9ENTE</name>
<dbReference type="RefSeq" id="WP_146622238.1">
    <property type="nucleotide sequence ID" value="NZ_BJCC01000013.1"/>
</dbReference>
<organism evidence="2 3">
    <name type="scientific">Enterococcus florum</name>
    <dbReference type="NCBI Taxonomy" id="2480627"/>
    <lineage>
        <taxon>Bacteria</taxon>
        <taxon>Bacillati</taxon>
        <taxon>Bacillota</taxon>
        <taxon>Bacilli</taxon>
        <taxon>Lactobacillales</taxon>
        <taxon>Enterococcaceae</taxon>
        <taxon>Enterococcus</taxon>
    </lineage>
</organism>
<evidence type="ECO:0000256" key="1">
    <source>
        <dbReference type="SAM" id="MobiDB-lite"/>
    </source>
</evidence>
<keyword evidence="3" id="KW-1185">Reference proteome</keyword>
<dbReference type="AlphaFoldDB" id="A0A4P5PDW9"/>
<evidence type="ECO:0000313" key="3">
    <source>
        <dbReference type="Proteomes" id="UP000290567"/>
    </source>
</evidence>
<feature type="compositionally biased region" description="Basic and acidic residues" evidence="1">
    <location>
        <begin position="250"/>
        <end position="294"/>
    </location>
</feature>
<dbReference type="OrthoDB" id="2195232at2"/>